<name>A0A6J7WPP6_9CAUD</name>
<sequence>MLEHLKDELDTFRKRVIQQAKSNLTRTGKNASKRLYNSLDSNLKGSANSFQLDFMMADYGEFQDKGVNGLKINRNAPFSFKKGVPSRKMLNSLDKWVVKRGIAPRDKNGKFIDRRSLKFAIAKNIFKKGIKPSLFFTKPFENEYKKLSKDLIEAYGLDMSEFLQYTLTNYKK</sequence>
<proteinExistence type="predicted"/>
<dbReference type="EMBL" id="LR798262">
    <property type="protein sequence ID" value="CAB5218685.1"/>
    <property type="molecule type" value="Genomic_DNA"/>
</dbReference>
<accession>A0A6J7WPP6</accession>
<organism evidence="1">
    <name type="scientific">uncultured Caudovirales phage</name>
    <dbReference type="NCBI Taxonomy" id="2100421"/>
    <lineage>
        <taxon>Viruses</taxon>
        <taxon>Duplodnaviria</taxon>
        <taxon>Heunggongvirae</taxon>
        <taxon>Uroviricota</taxon>
        <taxon>Caudoviricetes</taxon>
        <taxon>Peduoviridae</taxon>
        <taxon>Maltschvirus</taxon>
        <taxon>Maltschvirus maltsch</taxon>
    </lineage>
</organism>
<gene>
    <name evidence="1" type="ORF">UFOVP211_56</name>
</gene>
<protein>
    <submittedName>
        <fullName evidence="1">Uncharacterized protein</fullName>
    </submittedName>
</protein>
<evidence type="ECO:0000313" key="1">
    <source>
        <dbReference type="EMBL" id="CAB5218685.1"/>
    </source>
</evidence>
<reference evidence="1" key="1">
    <citation type="submission" date="2020-05" db="EMBL/GenBank/DDBJ databases">
        <authorList>
            <person name="Chiriac C."/>
            <person name="Salcher M."/>
            <person name="Ghai R."/>
            <person name="Kavagutti S V."/>
        </authorList>
    </citation>
    <scope>NUCLEOTIDE SEQUENCE</scope>
</reference>